<evidence type="ECO:0000313" key="3">
    <source>
        <dbReference type="Proteomes" id="UP000186601"/>
    </source>
</evidence>
<proteinExistence type="predicted"/>
<evidence type="ECO:0000313" key="2">
    <source>
        <dbReference type="EMBL" id="PSR71603.1"/>
    </source>
</evidence>
<feature type="compositionally biased region" description="Basic and acidic residues" evidence="1">
    <location>
        <begin position="1"/>
        <end position="10"/>
    </location>
</feature>
<organism evidence="2 3">
    <name type="scientific">Hermanssonia centrifuga</name>
    <dbReference type="NCBI Taxonomy" id="98765"/>
    <lineage>
        <taxon>Eukaryota</taxon>
        <taxon>Fungi</taxon>
        <taxon>Dikarya</taxon>
        <taxon>Basidiomycota</taxon>
        <taxon>Agaricomycotina</taxon>
        <taxon>Agaricomycetes</taxon>
        <taxon>Polyporales</taxon>
        <taxon>Meruliaceae</taxon>
        <taxon>Hermanssonia</taxon>
    </lineage>
</organism>
<dbReference type="EMBL" id="MLYV02001259">
    <property type="protein sequence ID" value="PSR71603.1"/>
    <property type="molecule type" value="Genomic_DNA"/>
</dbReference>
<gene>
    <name evidence="2" type="ORF">PHLCEN_2v12456</name>
</gene>
<feature type="region of interest" description="Disordered" evidence="1">
    <location>
        <begin position="1"/>
        <end position="23"/>
    </location>
</feature>
<dbReference type="Proteomes" id="UP000186601">
    <property type="component" value="Unassembled WGS sequence"/>
</dbReference>
<name>A0A2R6NGZ0_9APHY</name>
<comment type="caution">
    <text evidence="2">The sequence shown here is derived from an EMBL/GenBank/DDBJ whole genome shotgun (WGS) entry which is preliminary data.</text>
</comment>
<accession>A0A2R6NGZ0</accession>
<dbReference type="AlphaFoldDB" id="A0A2R6NGZ0"/>
<evidence type="ECO:0000256" key="1">
    <source>
        <dbReference type="SAM" id="MobiDB-lite"/>
    </source>
</evidence>
<protein>
    <submittedName>
        <fullName evidence="2">Uncharacterized protein</fullName>
    </submittedName>
</protein>
<keyword evidence="3" id="KW-1185">Reference proteome</keyword>
<sequence length="64" mass="7298">MTKEHEDGRDVPNPAGTHRINLSFANDGPDSLLTGLSDWSREGYKYGDRHCWSLDLVSMQRYSN</sequence>
<reference evidence="2 3" key="1">
    <citation type="submission" date="2018-02" db="EMBL/GenBank/DDBJ databases">
        <title>Genome sequence of the basidiomycete white-rot fungus Phlebia centrifuga.</title>
        <authorList>
            <person name="Granchi Z."/>
            <person name="Peng M."/>
            <person name="de Vries R.P."/>
            <person name="Hilden K."/>
            <person name="Makela M.R."/>
            <person name="Grigoriev I."/>
            <person name="Riley R."/>
        </authorList>
    </citation>
    <scope>NUCLEOTIDE SEQUENCE [LARGE SCALE GENOMIC DNA]</scope>
    <source>
        <strain evidence="2 3">FBCC195</strain>
    </source>
</reference>